<evidence type="ECO:0000256" key="3">
    <source>
        <dbReference type="ARBA" id="ARBA00022729"/>
    </source>
</evidence>
<dbReference type="GO" id="GO:0046872">
    <property type="term" value="F:metal ion binding"/>
    <property type="evidence" value="ECO:0007669"/>
    <property type="project" value="UniProtKB-KW"/>
</dbReference>
<dbReference type="SUPFAM" id="SSF56300">
    <property type="entry name" value="Metallo-dependent phosphatases"/>
    <property type="match status" value="1"/>
</dbReference>
<dbReference type="GO" id="GO:0008253">
    <property type="term" value="F:5'-nucleotidase activity"/>
    <property type="evidence" value="ECO:0007669"/>
    <property type="project" value="TreeGrafter"/>
</dbReference>
<keyword evidence="3 5" id="KW-0732">Signal</keyword>
<accession>A0A345DBI6</accession>
<feature type="domain" description="Calcineurin-like phosphoesterase" evidence="7">
    <location>
        <begin position="34"/>
        <end position="263"/>
    </location>
</feature>
<keyword evidence="2" id="KW-0479">Metal-binding</keyword>
<reference evidence="10" key="1">
    <citation type="submission" date="2018-07" db="EMBL/GenBank/DDBJ databases">
        <authorList>
            <person name="Kim H."/>
        </authorList>
    </citation>
    <scope>NUCLEOTIDE SEQUENCE [LARGE SCALE GENOMIC DNA]</scope>
    <source>
        <strain evidence="10">F02</strain>
    </source>
</reference>
<evidence type="ECO:0000256" key="2">
    <source>
        <dbReference type="ARBA" id="ARBA00022723"/>
    </source>
</evidence>
<dbReference type="InterPro" id="IPR036907">
    <property type="entry name" value="5'-Nucleotdase_C_sf"/>
</dbReference>
<dbReference type="Gene3D" id="3.90.780.10">
    <property type="entry name" value="5'-Nucleotidase, C-terminal domain"/>
    <property type="match status" value="1"/>
</dbReference>
<feature type="region of interest" description="Disordered" evidence="6">
    <location>
        <begin position="552"/>
        <end position="571"/>
    </location>
</feature>
<evidence type="ECO:0000313" key="10">
    <source>
        <dbReference type="Proteomes" id="UP000252182"/>
    </source>
</evidence>
<gene>
    <name evidence="9" type="primary">mggB</name>
    <name evidence="9" type="ORF">DTO96_101457</name>
</gene>
<dbReference type="Gene3D" id="3.60.21.10">
    <property type="match status" value="1"/>
</dbReference>
<feature type="signal peptide" evidence="5">
    <location>
        <begin position="1"/>
        <end position="23"/>
    </location>
</feature>
<dbReference type="AlphaFoldDB" id="A0A345DBI6"/>
<name>A0A345DBI6_9BURK</name>
<dbReference type="RefSeq" id="WP_114562889.1">
    <property type="nucleotide sequence ID" value="NZ_CP031124.1"/>
</dbReference>
<dbReference type="OrthoDB" id="9803927at2"/>
<dbReference type="InterPro" id="IPR006146">
    <property type="entry name" value="5'-Nucleotdase_CS"/>
</dbReference>
<evidence type="ECO:0000256" key="4">
    <source>
        <dbReference type="ARBA" id="ARBA00022741"/>
    </source>
</evidence>
<organism evidence="9 10">
    <name type="scientific">Ephemeroptericola cinctiostellae</name>
    <dbReference type="NCBI Taxonomy" id="2268024"/>
    <lineage>
        <taxon>Bacteria</taxon>
        <taxon>Pseudomonadati</taxon>
        <taxon>Pseudomonadota</taxon>
        <taxon>Betaproteobacteria</taxon>
        <taxon>Burkholderiales</taxon>
        <taxon>Burkholderiaceae</taxon>
        <taxon>Ephemeroptericola</taxon>
    </lineage>
</organism>
<evidence type="ECO:0000256" key="6">
    <source>
        <dbReference type="SAM" id="MobiDB-lite"/>
    </source>
</evidence>
<dbReference type="PANTHER" id="PTHR11575:SF46">
    <property type="entry name" value="PROTEIN USHA"/>
    <property type="match status" value="1"/>
</dbReference>
<keyword evidence="10" id="KW-1185">Reference proteome</keyword>
<dbReference type="Proteomes" id="UP000252182">
    <property type="component" value="Chromosome"/>
</dbReference>
<evidence type="ECO:0000313" key="9">
    <source>
        <dbReference type="EMBL" id="AXF85724.1"/>
    </source>
</evidence>
<dbReference type="InterPro" id="IPR006179">
    <property type="entry name" value="5_nucleotidase/apyrase"/>
</dbReference>
<dbReference type="InterPro" id="IPR004843">
    <property type="entry name" value="Calcineurin-like_PHP"/>
</dbReference>
<keyword evidence="4 5" id="KW-0547">Nucleotide-binding</keyword>
<comment type="similarity">
    <text evidence="1 5">Belongs to the 5'-nucleotidase family.</text>
</comment>
<dbReference type="Pfam" id="PF00149">
    <property type="entry name" value="Metallophos"/>
    <property type="match status" value="1"/>
</dbReference>
<sequence length="571" mass="62259">MKRICRTLLAVSVLAIVSPPTPAKALKGHEYHFTIVHTNDHHGRFWKNNEGEYGLSAQKTAIDKIRAEVKANGGYILVLSGGDINTGVPESDMQDAEPDFKGMSKIGFDAMVLGNHEFDNPLPVLAKQQKWANFPLLSANIYRAGRPMFEAYKIFNKGGLKIAILGLTTNDTQKMVNPDNLAYTDTWKSGRVINPKSIAGLEFRSPIEVAAQWVPVLRTQADVVIAATHMGHYTNGNHGSNAPGDVEMARAVNGIDLIVGGHSQNPVCMKAENDRNDAYVPGGECTPDRQNGAWIVQAHEWGKYVGRADFTFKNGVLTLDHYALIPINLKRSIKSPDGAINSKVLYTEEISENPDMLAFLQPFQDKGQKTLMREVGSTLGTLDGDRSHVRAQATNLGTLIATSMMEKVKADFAVMNSGGVRDSIANGKITYKDILKVQPFGNTIVYADLTGQEVQSYMNAMATMTPGSGAFPQFAGIQAVFENGIASEIRINHVPMDLNKTYRIALNDFAASGGDGYPKLKSTASYVNTGFNDADVLKAYISKNSPIDASKFRPDGEIVRMSTPPQNSKMK</sequence>
<dbReference type="PROSITE" id="PS00786">
    <property type="entry name" value="5_NUCLEOTIDASE_2"/>
    <property type="match status" value="1"/>
</dbReference>
<dbReference type="GO" id="GO:0008768">
    <property type="term" value="F:UDP-sugar diphosphatase activity"/>
    <property type="evidence" value="ECO:0007669"/>
    <property type="project" value="TreeGrafter"/>
</dbReference>
<dbReference type="KEGG" id="hyf:DTO96_101457"/>
<dbReference type="PRINTS" id="PR01607">
    <property type="entry name" value="APYRASEFAMLY"/>
</dbReference>
<dbReference type="GO" id="GO:0030288">
    <property type="term" value="C:outer membrane-bounded periplasmic space"/>
    <property type="evidence" value="ECO:0007669"/>
    <property type="project" value="TreeGrafter"/>
</dbReference>
<feature type="domain" description="5'-Nucleotidase C-terminal" evidence="8">
    <location>
        <begin position="383"/>
        <end position="521"/>
    </location>
</feature>
<feature type="chain" id="PRO_5016477904" evidence="5">
    <location>
        <begin position="24"/>
        <end position="571"/>
    </location>
</feature>
<keyword evidence="5 9" id="KW-0378">Hydrolase</keyword>
<dbReference type="InterPro" id="IPR029052">
    <property type="entry name" value="Metallo-depent_PP-like"/>
</dbReference>
<dbReference type="EC" id="3.1.3.-" evidence="9"/>
<dbReference type="GO" id="GO:0000166">
    <property type="term" value="F:nucleotide binding"/>
    <property type="evidence" value="ECO:0007669"/>
    <property type="project" value="UniProtKB-KW"/>
</dbReference>
<dbReference type="Pfam" id="PF02872">
    <property type="entry name" value="5_nucleotid_C"/>
    <property type="match status" value="1"/>
</dbReference>
<dbReference type="EMBL" id="CP031124">
    <property type="protein sequence ID" value="AXF85724.1"/>
    <property type="molecule type" value="Genomic_DNA"/>
</dbReference>
<dbReference type="PANTHER" id="PTHR11575">
    <property type="entry name" value="5'-NUCLEOTIDASE-RELATED"/>
    <property type="match status" value="1"/>
</dbReference>
<dbReference type="InterPro" id="IPR008334">
    <property type="entry name" value="5'-Nucleotdase_C"/>
</dbReference>
<evidence type="ECO:0000259" key="7">
    <source>
        <dbReference type="Pfam" id="PF00149"/>
    </source>
</evidence>
<protein>
    <submittedName>
        <fullName evidence="9">Mannosylglucosyl-3-phosphoglycerate phosphatase</fullName>
        <ecNumber evidence="9">3.1.3.-</ecNumber>
    </submittedName>
</protein>
<evidence type="ECO:0000256" key="1">
    <source>
        <dbReference type="ARBA" id="ARBA00006654"/>
    </source>
</evidence>
<dbReference type="GO" id="GO:0009166">
    <property type="term" value="P:nucleotide catabolic process"/>
    <property type="evidence" value="ECO:0007669"/>
    <property type="project" value="InterPro"/>
</dbReference>
<evidence type="ECO:0000256" key="5">
    <source>
        <dbReference type="RuleBase" id="RU362119"/>
    </source>
</evidence>
<dbReference type="SUPFAM" id="SSF55816">
    <property type="entry name" value="5'-nucleotidase (syn. UDP-sugar hydrolase), C-terminal domain"/>
    <property type="match status" value="1"/>
</dbReference>
<proteinExistence type="inferred from homology"/>
<evidence type="ECO:0000259" key="8">
    <source>
        <dbReference type="Pfam" id="PF02872"/>
    </source>
</evidence>